<name>A0A8S1WQY8_PAROT</name>
<accession>A0A8S1WQY8</accession>
<gene>
    <name evidence="1" type="ORF">POCTA_138.1.T1010139</name>
</gene>
<comment type="caution">
    <text evidence="1">The sequence shown here is derived from an EMBL/GenBank/DDBJ whole genome shotgun (WGS) entry which is preliminary data.</text>
</comment>
<protein>
    <submittedName>
        <fullName evidence="1">Uncharacterized protein</fullName>
    </submittedName>
</protein>
<evidence type="ECO:0000313" key="1">
    <source>
        <dbReference type="EMBL" id="CAD8192153.1"/>
    </source>
</evidence>
<keyword evidence="2" id="KW-1185">Reference proteome</keyword>
<evidence type="ECO:0000313" key="2">
    <source>
        <dbReference type="Proteomes" id="UP000683925"/>
    </source>
</evidence>
<reference evidence="1" key="1">
    <citation type="submission" date="2021-01" db="EMBL/GenBank/DDBJ databases">
        <authorList>
            <consortium name="Genoscope - CEA"/>
            <person name="William W."/>
        </authorList>
    </citation>
    <scope>NUCLEOTIDE SEQUENCE</scope>
</reference>
<organism evidence="1 2">
    <name type="scientific">Paramecium octaurelia</name>
    <dbReference type="NCBI Taxonomy" id="43137"/>
    <lineage>
        <taxon>Eukaryota</taxon>
        <taxon>Sar</taxon>
        <taxon>Alveolata</taxon>
        <taxon>Ciliophora</taxon>
        <taxon>Intramacronucleata</taxon>
        <taxon>Oligohymenophorea</taxon>
        <taxon>Peniculida</taxon>
        <taxon>Parameciidae</taxon>
        <taxon>Paramecium</taxon>
    </lineage>
</organism>
<proteinExistence type="predicted"/>
<dbReference type="AlphaFoldDB" id="A0A8S1WQY8"/>
<dbReference type="Proteomes" id="UP000683925">
    <property type="component" value="Unassembled WGS sequence"/>
</dbReference>
<dbReference type="EMBL" id="CAJJDP010000101">
    <property type="protein sequence ID" value="CAD8192153.1"/>
    <property type="molecule type" value="Genomic_DNA"/>
</dbReference>
<sequence length="52" mass="5891">MSCIIHCCLSYVSYCTIVSRGVLSLLIKISVDLSYNLKLGNMTSFIFNYHLI</sequence>